<evidence type="ECO:0000313" key="5">
    <source>
        <dbReference type="Proteomes" id="UP001143747"/>
    </source>
</evidence>
<dbReference type="SMART" id="SM00530">
    <property type="entry name" value="HTH_XRE"/>
    <property type="match status" value="1"/>
</dbReference>
<dbReference type="SUPFAM" id="SSF47413">
    <property type="entry name" value="lambda repressor-like DNA-binding domains"/>
    <property type="match status" value="1"/>
</dbReference>
<dbReference type="Gene3D" id="1.10.260.40">
    <property type="entry name" value="lambda repressor-like DNA-binding domains"/>
    <property type="match status" value="1"/>
</dbReference>
<comment type="caution">
    <text evidence="4">The sequence shown here is derived from an EMBL/GenBank/DDBJ whole genome shotgun (WGS) entry which is preliminary data.</text>
</comment>
<gene>
    <name evidence="4" type="ORF">L0665_00485</name>
</gene>
<organism evidence="4 5">
    <name type="scientific">Methanogenium marinum</name>
    <dbReference type="NCBI Taxonomy" id="348610"/>
    <lineage>
        <taxon>Archaea</taxon>
        <taxon>Methanobacteriati</taxon>
        <taxon>Methanobacteriota</taxon>
        <taxon>Stenosarchaea group</taxon>
        <taxon>Methanomicrobia</taxon>
        <taxon>Methanomicrobiales</taxon>
        <taxon>Methanomicrobiaceae</taxon>
        <taxon>Methanogenium</taxon>
    </lineage>
</organism>
<dbReference type="PROSITE" id="PS50943">
    <property type="entry name" value="HTH_CROC1"/>
    <property type="match status" value="1"/>
</dbReference>
<accession>A0A9Q4PUN6</accession>
<evidence type="ECO:0000256" key="1">
    <source>
        <dbReference type="ARBA" id="ARBA00023125"/>
    </source>
</evidence>
<dbReference type="NCBIfam" id="TIGR00270">
    <property type="entry name" value="multiprotein bridging factor aMBF1"/>
    <property type="match status" value="1"/>
</dbReference>
<dbReference type="Pfam" id="PF01381">
    <property type="entry name" value="HTH_3"/>
    <property type="match status" value="1"/>
</dbReference>
<dbReference type="RefSeq" id="WP_274923770.1">
    <property type="nucleotide sequence ID" value="NZ_JAKELO010000002.1"/>
</dbReference>
<feature type="domain" description="HTH cro/C1-type" evidence="3">
    <location>
        <begin position="82"/>
        <end position="139"/>
    </location>
</feature>
<evidence type="ECO:0000313" key="4">
    <source>
        <dbReference type="EMBL" id="MDE4907105.1"/>
    </source>
</evidence>
<dbReference type="AlphaFoldDB" id="A0A9Q4PUN6"/>
<evidence type="ECO:0000259" key="3">
    <source>
        <dbReference type="PROSITE" id="PS50943"/>
    </source>
</evidence>
<keyword evidence="5" id="KW-1185">Reference proteome</keyword>
<dbReference type="PANTHER" id="PTHR10245:SF15">
    <property type="entry name" value="ENDOTHELIAL DIFFERENTIATION-RELATED FACTOR 1"/>
    <property type="match status" value="1"/>
</dbReference>
<sequence>MSDCEVCGTSISGEPILVQIGGAKMWVCPKCAKLGTEIKKPPGARVPGAKPKVGSRKPQTKRPRDVFDLMGGDIVDDFNVLIREARMAKGWTQKDLAQDIKEKENLIKKIETGFIAEDQVLKKIEKVLEIQLIESVDSSVKISGSSAMTTTLGDVIRIKKQGR</sequence>
<dbReference type="PANTHER" id="PTHR10245">
    <property type="entry name" value="ENDOTHELIAL DIFFERENTIATION-RELATED FACTOR 1 MULTIPROTEIN BRIDGING FACTOR 1"/>
    <property type="match status" value="1"/>
</dbReference>
<dbReference type="Proteomes" id="UP001143747">
    <property type="component" value="Unassembled WGS sequence"/>
</dbReference>
<reference evidence="4" key="1">
    <citation type="submission" date="2022-01" db="EMBL/GenBank/DDBJ databases">
        <title>Draft genome of Methanogenium marinum DSM 15558.</title>
        <authorList>
            <person name="Chen S.-C."/>
            <person name="You Y.-T."/>
        </authorList>
    </citation>
    <scope>NUCLEOTIDE SEQUENCE</scope>
    <source>
        <strain evidence="4">DSM 15558</strain>
    </source>
</reference>
<dbReference type="EMBL" id="JAKELO010000002">
    <property type="protein sequence ID" value="MDE4907105.1"/>
    <property type="molecule type" value="Genomic_DNA"/>
</dbReference>
<keyword evidence="1" id="KW-0238">DNA-binding</keyword>
<dbReference type="InterPro" id="IPR001387">
    <property type="entry name" value="Cro/C1-type_HTH"/>
</dbReference>
<protein>
    <submittedName>
        <fullName evidence="4">Multiprotein bridging factor aMBF1</fullName>
    </submittedName>
</protein>
<dbReference type="InterPro" id="IPR004451">
    <property type="entry name" value="MJ0586"/>
</dbReference>
<proteinExistence type="predicted"/>
<dbReference type="InterPro" id="IPR010982">
    <property type="entry name" value="Lambda_DNA-bd_dom_sf"/>
</dbReference>
<dbReference type="GO" id="GO:0003677">
    <property type="term" value="F:DNA binding"/>
    <property type="evidence" value="ECO:0007669"/>
    <property type="project" value="UniProtKB-KW"/>
</dbReference>
<feature type="region of interest" description="Disordered" evidence="2">
    <location>
        <begin position="41"/>
        <end position="63"/>
    </location>
</feature>
<evidence type="ECO:0000256" key="2">
    <source>
        <dbReference type="SAM" id="MobiDB-lite"/>
    </source>
</evidence>
<dbReference type="CDD" id="cd00093">
    <property type="entry name" value="HTH_XRE"/>
    <property type="match status" value="1"/>
</dbReference>
<name>A0A9Q4PUN6_9EURY</name>